<dbReference type="SMART" id="SM00089">
    <property type="entry name" value="PKD"/>
    <property type="match status" value="1"/>
</dbReference>
<reference evidence="3 4" key="1">
    <citation type="submission" date="2019-06" db="EMBL/GenBank/DDBJ databases">
        <authorList>
            <person name="Livingstone P."/>
            <person name="Whitworth D."/>
        </authorList>
    </citation>
    <scope>NUCLEOTIDE SEQUENCE [LARGE SCALE GENOMIC DNA]</scope>
    <source>
        <strain evidence="3 4">AM401</strain>
    </source>
</reference>
<dbReference type="InterPro" id="IPR008979">
    <property type="entry name" value="Galactose-bd-like_sf"/>
</dbReference>
<organism evidence="3 4">
    <name type="scientific">Myxococcus llanfairpwllgwyngyllgogerychwyrndrobwllllantysiliogogogochensis</name>
    <dbReference type="NCBI Taxonomy" id="2590453"/>
    <lineage>
        <taxon>Bacteria</taxon>
        <taxon>Pseudomonadati</taxon>
        <taxon>Myxococcota</taxon>
        <taxon>Myxococcia</taxon>
        <taxon>Myxococcales</taxon>
        <taxon>Cystobacterineae</taxon>
        <taxon>Myxococcaceae</taxon>
        <taxon>Myxococcus</taxon>
    </lineage>
</organism>
<dbReference type="OrthoDB" id="5378798at2"/>
<evidence type="ECO:0000313" key="3">
    <source>
        <dbReference type="EMBL" id="TQF15788.1"/>
    </source>
</evidence>
<evidence type="ECO:0000313" key="4">
    <source>
        <dbReference type="Proteomes" id="UP000315369"/>
    </source>
</evidence>
<evidence type="ECO:0000259" key="2">
    <source>
        <dbReference type="PROSITE" id="PS50022"/>
    </source>
</evidence>
<dbReference type="InterPro" id="IPR000421">
    <property type="entry name" value="FA58C"/>
</dbReference>
<dbReference type="AlphaFoldDB" id="A0A540X3G1"/>
<comment type="caution">
    <text evidence="3">The sequence shown here is derived from an EMBL/GenBank/DDBJ whole genome shotgun (WGS) entry which is preliminary data.</text>
</comment>
<dbReference type="SUPFAM" id="SSF49299">
    <property type="entry name" value="PKD domain"/>
    <property type="match status" value="1"/>
</dbReference>
<proteinExistence type="predicted"/>
<dbReference type="PANTHER" id="PTHR46182">
    <property type="entry name" value="FI19480P1"/>
    <property type="match status" value="1"/>
</dbReference>
<feature type="signal peptide" evidence="1">
    <location>
        <begin position="1"/>
        <end position="22"/>
    </location>
</feature>
<keyword evidence="1" id="KW-0732">Signal</keyword>
<evidence type="ECO:0000256" key="1">
    <source>
        <dbReference type="SAM" id="SignalP"/>
    </source>
</evidence>
<dbReference type="SUPFAM" id="SSF53474">
    <property type="entry name" value="alpha/beta-Hydrolases"/>
    <property type="match status" value="1"/>
</dbReference>
<dbReference type="Gene3D" id="2.60.40.10">
    <property type="entry name" value="Immunoglobulins"/>
    <property type="match status" value="1"/>
</dbReference>
<dbReference type="InterPro" id="IPR013783">
    <property type="entry name" value="Ig-like_fold"/>
</dbReference>
<feature type="chain" id="PRO_5021717636" description="F5/8 type C domain-containing protein" evidence="1">
    <location>
        <begin position="23"/>
        <end position="508"/>
    </location>
</feature>
<dbReference type="RefSeq" id="WP_141642508.1">
    <property type="nucleotide sequence ID" value="NZ_VIFM01000035.1"/>
</dbReference>
<dbReference type="GO" id="GO:0031410">
    <property type="term" value="C:cytoplasmic vesicle"/>
    <property type="evidence" value="ECO:0007669"/>
    <property type="project" value="TreeGrafter"/>
</dbReference>
<dbReference type="InterPro" id="IPR022409">
    <property type="entry name" value="PKD/Chitinase_dom"/>
</dbReference>
<dbReference type="EMBL" id="VIFM01000035">
    <property type="protein sequence ID" value="TQF15788.1"/>
    <property type="molecule type" value="Genomic_DNA"/>
</dbReference>
<dbReference type="Proteomes" id="UP000315369">
    <property type="component" value="Unassembled WGS sequence"/>
</dbReference>
<dbReference type="PROSITE" id="PS50022">
    <property type="entry name" value="FA58C_3"/>
    <property type="match status" value="1"/>
</dbReference>
<dbReference type="InterPro" id="IPR029865">
    <property type="entry name" value="KIAA0319-like"/>
</dbReference>
<dbReference type="Pfam" id="PF00754">
    <property type="entry name" value="F5_F8_type_C"/>
    <property type="match status" value="1"/>
</dbReference>
<sequence>MTWKPRRLLAAVLSLLALPAWAQSANVAQGKASSASSVHANGAPLLYGHAKAFNGILNTEDRWASATPPAASTPEWLEVDLQAVHRIDGLRLHSGRDTTVGLQMLDFDVQHRFAATDSFQPIAGASVTNNTLPTWTFQLAQPVETRYVRLLCKRASGDGLCRVRELEVLGVRLANQPPTAFAGHDTAVVLPVSTVQLPGTATDGDGTIASYLWQQVFGPTPATLTGATTSTVSASGLTSGTYLFRFTATDNGGSTSSDTVSVTVHPSTAPVDPRAGKLHVWSRGGSYDTAVFLPIEYGALPAKKYPLVLSLHGRGGTTLTANHTQVLGNPEGFIRQLIPGKPIVNTYPAVVIAPNGPNIGGAHETWWDSARTHTLVLQAISLYNIDPDRVTMTGLSSGGGGVNDQMLDHRSTYAGGMPLAFTTPLANPVCILEDFPLWAAGNVGDGTFNAWKWTNPTDGLLTQVRQCPGYTGEFQVTVMPGTTHSGWDEFWSRPDAQNWLVSQVRQTP</sequence>
<dbReference type="Gene3D" id="2.60.120.260">
    <property type="entry name" value="Galactose-binding domain-like"/>
    <property type="match status" value="1"/>
</dbReference>
<gene>
    <name evidence="3" type="ORF">FJV41_11570</name>
</gene>
<dbReference type="Pfam" id="PF22352">
    <property type="entry name" value="K319L-like_PKD"/>
    <property type="match status" value="1"/>
</dbReference>
<dbReference type="InterPro" id="IPR029058">
    <property type="entry name" value="AB_hydrolase_fold"/>
</dbReference>
<name>A0A540X3G1_9BACT</name>
<keyword evidence="4" id="KW-1185">Reference proteome</keyword>
<protein>
    <recommendedName>
        <fullName evidence="2">F5/8 type C domain-containing protein</fullName>
    </recommendedName>
</protein>
<dbReference type="PANTHER" id="PTHR46182:SF2">
    <property type="entry name" value="FI19480P1"/>
    <property type="match status" value="1"/>
</dbReference>
<dbReference type="InterPro" id="IPR035986">
    <property type="entry name" value="PKD_dom_sf"/>
</dbReference>
<dbReference type="Gene3D" id="3.40.50.1820">
    <property type="entry name" value="alpha/beta hydrolase"/>
    <property type="match status" value="1"/>
</dbReference>
<dbReference type="SUPFAM" id="SSF49785">
    <property type="entry name" value="Galactose-binding domain-like"/>
    <property type="match status" value="1"/>
</dbReference>
<feature type="domain" description="F5/8 type C" evidence="2">
    <location>
        <begin position="16"/>
        <end position="171"/>
    </location>
</feature>
<dbReference type="CDD" id="cd00146">
    <property type="entry name" value="PKD"/>
    <property type="match status" value="1"/>
</dbReference>
<dbReference type="GO" id="GO:0016020">
    <property type="term" value="C:membrane"/>
    <property type="evidence" value="ECO:0007669"/>
    <property type="project" value="TreeGrafter"/>
</dbReference>
<accession>A0A540X3G1</accession>